<reference evidence="1" key="1">
    <citation type="submission" date="2018-02" db="EMBL/GenBank/DDBJ databases">
        <title>Rhizophora mucronata_Transcriptome.</title>
        <authorList>
            <person name="Meera S.P."/>
            <person name="Sreeshan A."/>
            <person name="Augustine A."/>
        </authorList>
    </citation>
    <scope>NUCLEOTIDE SEQUENCE</scope>
    <source>
        <tissue evidence="1">Leaf</tissue>
    </source>
</reference>
<sequence length="38" mass="4443">MDLFCFASLMTIHLKLKHYVANLEFFRVGEHLSTSSKK</sequence>
<dbReference type="AlphaFoldDB" id="A0A2P2QB89"/>
<accession>A0A2P2QB89</accession>
<dbReference type="EMBL" id="GGEC01083786">
    <property type="protein sequence ID" value="MBX64270.1"/>
    <property type="molecule type" value="Transcribed_RNA"/>
</dbReference>
<proteinExistence type="predicted"/>
<name>A0A2P2QB89_RHIMU</name>
<evidence type="ECO:0000313" key="1">
    <source>
        <dbReference type="EMBL" id="MBX64270.1"/>
    </source>
</evidence>
<protein>
    <submittedName>
        <fullName evidence="1">Uncharacterized protein</fullName>
    </submittedName>
</protein>
<organism evidence="1">
    <name type="scientific">Rhizophora mucronata</name>
    <name type="common">Asiatic mangrove</name>
    <dbReference type="NCBI Taxonomy" id="61149"/>
    <lineage>
        <taxon>Eukaryota</taxon>
        <taxon>Viridiplantae</taxon>
        <taxon>Streptophyta</taxon>
        <taxon>Embryophyta</taxon>
        <taxon>Tracheophyta</taxon>
        <taxon>Spermatophyta</taxon>
        <taxon>Magnoliopsida</taxon>
        <taxon>eudicotyledons</taxon>
        <taxon>Gunneridae</taxon>
        <taxon>Pentapetalae</taxon>
        <taxon>rosids</taxon>
        <taxon>fabids</taxon>
        <taxon>Malpighiales</taxon>
        <taxon>Rhizophoraceae</taxon>
        <taxon>Rhizophora</taxon>
    </lineage>
</organism>